<accession>A0A6C2TV38</accession>
<organism evidence="1 2">
    <name type="scientific">Pontiella desulfatans</name>
    <dbReference type="NCBI Taxonomy" id="2750659"/>
    <lineage>
        <taxon>Bacteria</taxon>
        <taxon>Pseudomonadati</taxon>
        <taxon>Kiritimatiellota</taxon>
        <taxon>Kiritimatiellia</taxon>
        <taxon>Kiritimatiellales</taxon>
        <taxon>Pontiellaceae</taxon>
        <taxon>Pontiella</taxon>
    </lineage>
</organism>
<proteinExistence type="predicted"/>
<dbReference type="Proteomes" id="UP000366872">
    <property type="component" value="Unassembled WGS sequence"/>
</dbReference>
<evidence type="ECO:0000313" key="2">
    <source>
        <dbReference type="Proteomes" id="UP000366872"/>
    </source>
</evidence>
<keyword evidence="2" id="KW-1185">Reference proteome</keyword>
<reference evidence="1 2" key="1">
    <citation type="submission" date="2019-04" db="EMBL/GenBank/DDBJ databases">
        <authorList>
            <person name="Van Vliet M D."/>
        </authorList>
    </citation>
    <scope>NUCLEOTIDE SEQUENCE [LARGE SCALE GENOMIC DNA]</scope>
    <source>
        <strain evidence="1 2">F1</strain>
    </source>
</reference>
<gene>
    <name evidence="1" type="ORF">PDESU_00001</name>
</gene>
<sequence>MLKVILAKIGISLFRYLPLEQIVAKLLTSVIQKLLESRRATKLVARVRKTVTHLNELTALIEPMLDDQAVTGDEARTMYDHVNQTRLEILQTWSKGDSAKELEAQLP</sequence>
<dbReference type="AlphaFoldDB" id="A0A6C2TV38"/>
<protein>
    <submittedName>
        <fullName evidence="1">Uncharacterized protein</fullName>
    </submittedName>
</protein>
<name>A0A6C2TV38_PONDE</name>
<dbReference type="EMBL" id="CAAHFG010000001">
    <property type="protein sequence ID" value="VGO11458.1"/>
    <property type="molecule type" value="Genomic_DNA"/>
</dbReference>
<evidence type="ECO:0000313" key="1">
    <source>
        <dbReference type="EMBL" id="VGO11458.1"/>
    </source>
</evidence>
<dbReference type="RefSeq" id="WP_136077214.1">
    <property type="nucleotide sequence ID" value="NZ_CAAHFG010000001.1"/>
</dbReference>